<accession>W6YEV1</accession>
<dbReference type="KEGG" id="bze:COCCADRAFT_94392"/>
<reference evidence="2 3" key="1">
    <citation type="journal article" date="2013" name="PLoS Genet.">
        <title>Comparative genome structure, secondary metabolite, and effector coding capacity across Cochliobolus pathogens.</title>
        <authorList>
            <person name="Condon B.J."/>
            <person name="Leng Y."/>
            <person name="Wu D."/>
            <person name="Bushley K.E."/>
            <person name="Ohm R.A."/>
            <person name="Otillar R."/>
            <person name="Martin J."/>
            <person name="Schackwitz W."/>
            <person name="Grimwood J."/>
            <person name="MohdZainudin N."/>
            <person name="Xue C."/>
            <person name="Wang R."/>
            <person name="Manning V.A."/>
            <person name="Dhillon B."/>
            <person name="Tu Z.J."/>
            <person name="Steffenson B.J."/>
            <person name="Salamov A."/>
            <person name="Sun H."/>
            <person name="Lowry S."/>
            <person name="LaButti K."/>
            <person name="Han J."/>
            <person name="Copeland A."/>
            <person name="Lindquist E."/>
            <person name="Barry K."/>
            <person name="Schmutz J."/>
            <person name="Baker S.E."/>
            <person name="Ciuffetti L.M."/>
            <person name="Grigoriev I.V."/>
            <person name="Zhong S."/>
            <person name="Turgeon B.G."/>
        </authorList>
    </citation>
    <scope>NUCLEOTIDE SEQUENCE [LARGE SCALE GENOMIC DNA]</scope>
    <source>
        <strain evidence="2 3">26-R-13</strain>
    </source>
</reference>
<name>W6YEV1_COCC2</name>
<dbReference type="Proteomes" id="UP000053841">
    <property type="component" value="Unassembled WGS sequence"/>
</dbReference>
<evidence type="ECO:0000256" key="1">
    <source>
        <dbReference type="SAM" id="MobiDB-lite"/>
    </source>
</evidence>
<dbReference type="AlphaFoldDB" id="W6YEV1"/>
<gene>
    <name evidence="2" type="ORF">COCCADRAFT_94392</name>
</gene>
<dbReference type="GeneID" id="19153746"/>
<dbReference type="RefSeq" id="XP_007711633.1">
    <property type="nucleotide sequence ID" value="XM_007713443.1"/>
</dbReference>
<sequence>MFQQSRGCTRSGVPAASDSPARRHCLPQTSQEIPSFSGMTFSTGGQSWLLYLSIW</sequence>
<dbReference type="EMBL" id="KI964598">
    <property type="protein sequence ID" value="EUC34034.1"/>
    <property type="molecule type" value="Genomic_DNA"/>
</dbReference>
<organism evidence="2 3">
    <name type="scientific">Cochliobolus carbonum (strain 26-R-13)</name>
    <name type="common">Maize leaf spot fungus</name>
    <name type="synonym">Bipolaris zeicola</name>
    <dbReference type="NCBI Taxonomy" id="930089"/>
    <lineage>
        <taxon>Eukaryota</taxon>
        <taxon>Fungi</taxon>
        <taxon>Dikarya</taxon>
        <taxon>Ascomycota</taxon>
        <taxon>Pezizomycotina</taxon>
        <taxon>Dothideomycetes</taxon>
        <taxon>Pleosporomycetidae</taxon>
        <taxon>Pleosporales</taxon>
        <taxon>Pleosporineae</taxon>
        <taxon>Pleosporaceae</taxon>
        <taxon>Bipolaris</taxon>
    </lineage>
</organism>
<protein>
    <submittedName>
        <fullName evidence="2">Uncharacterized protein</fullName>
    </submittedName>
</protein>
<proteinExistence type="predicted"/>
<feature type="region of interest" description="Disordered" evidence="1">
    <location>
        <begin position="1"/>
        <end position="24"/>
    </location>
</feature>
<evidence type="ECO:0000313" key="2">
    <source>
        <dbReference type="EMBL" id="EUC34034.1"/>
    </source>
</evidence>
<evidence type="ECO:0000313" key="3">
    <source>
        <dbReference type="Proteomes" id="UP000053841"/>
    </source>
</evidence>
<keyword evidence="3" id="KW-1185">Reference proteome</keyword>
<dbReference type="HOGENOM" id="CLU_3032012_0_0_1"/>